<evidence type="ECO:0000313" key="5">
    <source>
        <dbReference type="EMBL" id="ORM52691.1"/>
    </source>
</evidence>
<dbReference type="CDD" id="cd16323">
    <property type="entry name" value="Syd"/>
    <property type="match status" value="1"/>
</dbReference>
<sequence>MTQHTAAALRDFTTRYCQYWHQHAGHAPASSDLYGVPSPCALEERDQQVLWQPQPFTLPPSLDAVGRAIDLQLQPQITAFYTTQFAGDMQARFGQQNLTLLQVWSEEDFLRLQENLIGHLLMQRRLRQSPTLFIATTDSEQAIISLSNLSGEVVLEQPGGKQRDVLAESLEIFLKSLQPVTG</sequence>
<dbReference type="GO" id="GO:0009898">
    <property type="term" value="C:cytoplasmic side of plasma membrane"/>
    <property type="evidence" value="ECO:0007669"/>
    <property type="project" value="InterPro"/>
</dbReference>
<keyword evidence="3 4" id="KW-0472">Membrane</keyword>
<comment type="subcellular location">
    <subcellularLocation>
        <location evidence="4">Cell inner membrane</location>
        <topology evidence="4">Peripheral membrane protein</topology>
        <orientation evidence="4">Cytoplasmic side</orientation>
    </subcellularLocation>
    <text evidence="4">Loosely associated with the cytoplasmic side of the inner membrane, probably via SecY.</text>
</comment>
<evidence type="ECO:0000256" key="2">
    <source>
        <dbReference type="ARBA" id="ARBA00022519"/>
    </source>
</evidence>
<evidence type="ECO:0000256" key="3">
    <source>
        <dbReference type="ARBA" id="ARBA00023136"/>
    </source>
</evidence>
<dbReference type="STRING" id="472705.GCA_001743465_04398"/>
<comment type="similarity">
    <text evidence="4">Belongs to the Syd family.</text>
</comment>
<protein>
    <recommendedName>
        <fullName evidence="4">Protein Syd</fullName>
    </recommendedName>
</protein>
<dbReference type="Gene3D" id="3.40.1580.20">
    <property type="entry name" value="Syd protein"/>
    <property type="match status" value="1"/>
</dbReference>
<evidence type="ECO:0000256" key="4">
    <source>
        <dbReference type="HAMAP-Rule" id="MF_01104"/>
    </source>
</evidence>
<comment type="function">
    <text evidence="4">Interacts with the SecY protein in vivo. May bind preferentially to an uncomplexed state of SecY, thus functioning either as a chelating agent for excess SecY in the cell or as a regulatory factor that negatively controls the translocase function.</text>
</comment>
<dbReference type="Proteomes" id="UP000193933">
    <property type="component" value="Unassembled WGS sequence"/>
</dbReference>
<comment type="caution">
    <text evidence="5">The sequence shown here is derived from an EMBL/GenBank/DDBJ whole genome shotgun (WGS) entry which is preliminary data.</text>
</comment>
<dbReference type="EMBL" id="MLFN01000027">
    <property type="protein sequence ID" value="ORM52691.1"/>
    <property type="molecule type" value="Genomic_DNA"/>
</dbReference>
<dbReference type="RefSeq" id="WP_094120835.1">
    <property type="nucleotide sequence ID" value="NZ_MLFN01000027.1"/>
</dbReference>
<dbReference type="Pfam" id="PF07348">
    <property type="entry name" value="Syd"/>
    <property type="match status" value="1"/>
</dbReference>
<dbReference type="NCBIfam" id="NF003439">
    <property type="entry name" value="PRK04968.1"/>
    <property type="match status" value="1"/>
</dbReference>
<keyword evidence="6" id="KW-1185">Reference proteome</keyword>
<evidence type="ECO:0000256" key="1">
    <source>
        <dbReference type="ARBA" id="ARBA00022475"/>
    </source>
</evidence>
<dbReference type="AlphaFoldDB" id="A0A1X1BVZ8"/>
<dbReference type="InterPro" id="IPR009948">
    <property type="entry name" value="Syd"/>
</dbReference>
<dbReference type="InterPro" id="IPR038228">
    <property type="entry name" value="Syd_sf"/>
</dbReference>
<organism evidence="5 6">
    <name type="scientific">Pantoea conspicua</name>
    <dbReference type="NCBI Taxonomy" id="472705"/>
    <lineage>
        <taxon>Bacteria</taxon>
        <taxon>Pseudomonadati</taxon>
        <taxon>Pseudomonadota</taxon>
        <taxon>Gammaproteobacteria</taxon>
        <taxon>Enterobacterales</taxon>
        <taxon>Erwiniaceae</taxon>
        <taxon>Pantoea</taxon>
    </lineage>
</organism>
<keyword evidence="1 4" id="KW-1003">Cell membrane</keyword>
<accession>A0A1X1BVZ8</accession>
<dbReference type="HAMAP" id="MF_01104">
    <property type="entry name" value="Syd"/>
    <property type="match status" value="1"/>
</dbReference>
<keyword evidence="2 4" id="KW-0997">Cell inner membrane</keyword>
<dbReference type="OrthoDB" id="5599437at2"/>
<evidence type="ECO:0000313" key="6">
    <source>
        <dbReference type="Proteomes" id="UP000193933"/>
    </source>
</evidence>
<reference evidence="5 6" key="1">
    <citation type="journal article" date="2017" name="Antonie Van Leeuwenhoek">
        <title>Phylogenomic resolution of the bacterial genus Pantoea and its relationship with Erwinia and Tatumella.</title>
        <authorList>
            <person name="Palmer M."/>
            <person name="Steenkamp E.T."/>
            <person name="Coetzee M.P."/>
            <person name="Chan W.Y."/>
            <person name="van Zyl E."/>
            <person name="De Maayer P."/>
            <person name="Coutinho T.A."/>
            <person name="Blom J."/>
            <person name="Smits T.H."/>
            <person name="Duffy B."/>
            <person name="Venter S.N."/>
        </authorList>
    </citation>
    <scope>NUCLEOTIDE SEQUENCE [LARGE SCALE GENOMIC DNA]</scope>
    <source>
        <strain evidence="5 6">LMG 24534</strain>
    </source>
</reference>
<proteinExistence type="inferred from homology"/>
<gene>
    <name evidence="4" type="primary">syd</name>
    <name evidence="5" type="ORF">HA41_10800</name>
</gene>
<name>A0A1X1BVZ8_9GAMM</name>